<comment type="caution">
    <text evidence="1">The sequence shown here is derived from an EMBL/GenBank/DDBJ whole genome shotgun (WGS) entry which is preliminary data.</text>
</comment>
<dbReference type="AlphaFoldDB" id="L7C7E1"/>
<evidence type="ECO:0000313" key="2">
    <source>
        <dbReference type="Proteomes" id="UP000010959"/>
    </source>
</evidence>
<proteinExistence type="predicted"/>
<reference evidence="1 2" key="1">
    <citation type="journal article" date="2013" name="Mar. Genomics">
        <title>Expression of sulfatases in Rhodopirellula baltica and the diversity of sulfatases in the genus Rhodopirellula.</title>
        <authorList>
            <person name="Wegner C.E."/>
            <person name="Richter-Heitmann T."/>
            <person name="Klindworth A."/>
            <person name="Klockow C."/>
            <person name="Richter M."/>
            <person name="Achstetter T."/>
            <person name="Glockner F.O."/>
            <person name="Harder J."/>
        </authorList>
    </citation>
    <scope>NUCLEOTIDE SEQUENCE [LARGE SCALE GENOMIC DNA]</scope>
    <source>
        <strain evidence="1 2">SWK14</strain>
    </source>
</reference>
<sequence>MDSEPLAFECDTQVFDAIDDGPVQLICMNDSRVDPSDSLGYKWNVLVSR</sequence>
<dbReference type="Proteomes" id="UP000010959">
    <property type="component" value="Unassembled WGS sequence"/>
</dbReference>
<name>L7C7E1_RHOBT</name>
<dbReference type="PATRIC" id="fig|993516.3.peg.6785"/>
<evidence type="ECO:0000313" key="1">
    <source>
        <dbReference type="EMBL" id="ELP29745.1"/>
    </source>
</evidence>
<protein>
    <submittedName>
        <fullName evidence="1">Uncharacterized protein</fullName>
    </submittedName>
</protein>
<dbReference type="EMBL" id="AMWG01000182">
    <property type="protein sequence ID" value="ELP29745.1"/>
    <property type="molecule type" value="Genomic_DNA"/>
</dbReference>
<gene>
    <name evidence="1" type="ORF">RBSWK_06327</name>
</gene>
<accession>L7C7E1</accession>
<organism evidence="1 2">
    <name type="scientific">Rhodopirellula baltica SWK14</name>
    <dbReference type="NCBI Taxonomy" id="993516"/>
    <lineage>
        <taxon>Bacteria</taxon>
        <taxon>Pseudomonadati</taxon>
        <taxon>Planctomycetota</taxon>
        <taxon>Planctomycetia</taxon>
        <taxon>Pirellulales</taxon>
        <taxon>Pirellulaceae</taxon>
        <taxon>Rhodopirellula</taxon>
    </lineage>
</organism>